<accession>A0ACC2KFG9</accession>
<proteinExistence type="predicted"/>
<dbReference type="EMBL" id="CM056817">
    <property type="protein sequence ID" value="KAJ8619762.1"/>
    <property type="molecule type" value="Genomic_DNA"/>
</dbReference>
<comment type="caution">
    <text evidence="1">The sequence shown here is derived from an EMBL/GenBank/DDBJ whole genome shotgun (WGS) entry which is preliminary data.</text>
</comment>
<gene>
    <name evidence="1" type="ORF">MRB53_028291</name>
</gene>
<dbReference type="Proteomes" id="UP001234297">
    <property type="component" value="Chromosome 9"/>
</dbReference>
<reference evidence="1 2" key="1">
    <citation type="journal article" date="2022" name="Hortic Res">
        <title>A haplotype resolved chromosomal level avocado genome allows analysis of novel avocado genes.</title>
        <authorList>
            <person name="Nath O."/>
            <person name="Fletcher S.J."/>
            <person name="Hayward A."/>
            <person name="Shaw L.M."/>
            <person name="Masouleh A.K."/>
            <person name="Furtado A."/>
            <person name="Henry R.J."/>
            <person name="Mitter N."/>
        </authorList>
    </citation>
    <scope>NUCLEOTIDE SEQUENCE [LARGE SCALE GENOMIC DNA]</scope>
    <source>
        <strain evidence="2">cv. Hass</strain>
    </source>
</reference>
<evidence type="ECO:0000313" key="1">
    <source>
        <dbReference type="EMBL" id="KAJ8619762.1"/>
    </source>
</evidence>
<evidence type="ECO:0000313" key="2">
    <source>
        <dbReference type="Proteomes" id="UP001234297"/>
    </source>
</evidence>
<organism evidence="1 2">
    <name type="scientific">Persea americana</name>
    <name type="common">Avocado</name>
    <dbReference type="NCBI Taxonomy" id="3435"/>
    <lineage>
        <taxon>Eukaryota</taxon>
        <taxon>Viridiplantae</taxon>
        <taxon>Streptophyta</taxon>
        <taxon>Embryophyta</taxon>
        <taxon>Tracheophyta</taxon>
        <taxon>Spermatophyta</taxon>
        <taxon>Magnoliopsida</taxon>
        <taxon>Magnoliidae</taxon>
        <taxon>Laurales</taxon>
        <taxon>Lauraceae</taxon>
        <taxon>Persea</taxon>
    </lineage>
</organism>
<sequence>MEWLGSMMAGSDAGGLPMVTVMAECSESGGSDTMLLTHCKSKFMAEFSENLNSFKTSLPFTDMYSSMEYKNQFTELNMENPTYNLHSLMGFSNDNLQSDQPRFNVCLNHNQTGFFTADCPTFMPIARSIASTEDLNQEMKRKVIKPSATSSGISSAPGFETKTGEDDTISRKNSSGRGKRGRCKKKQDVKPKEVIHVRARRGQATDGHSLAERLRREKINEKMRCLQDLVPGCYKTMGMAVMLDEIINYVQSLQNQVEFLSMKLCAASNFCDLSFDKEAEETPQVTNAYEVLKLERLAREGHGGFTGFHSALPV</sequence>
<keyword evidence="2" id="KW-1185">Reference proteome</keyword>
<protein>
    <submittedName>
        <fullName evidence="1">Uncharacterized protein</fullName>
    </submittedName>
</protein>
<name>A0ACC2KFG9_PERAE</name>